<dbReference type="OMA" id="CEENEHR"/>
<proteinExistence type="predicted"/>
<evidence type="ECO:0000313" key="2">
    <source>
        <dbReference type="EMBL" id="PBK85237.1"/>
    </source>
</evidence>
<name>A0A2H3D843_ARMGA</name>
<dbReference type="AlphaFoldDB" id="A0A2H3D843"/>
<accession>A0A2H3D843</accession>
<evidence type="ECO:0000256" key="1">
    <source>
        <dbReference type="SAM" id="MobiDB-lite"/>
    </source>
</evidence>
<dbReference type="Proteomes" id="UP000217790">
    <property type="component" value="Unassembled WGS sequence"/>
</dbReference>
<keyword evidence="3" id="KW-1185">Reference proteome</keyword>
<sequence>MVTDEDDELHFWEHHISETLVETPLKRQFWDRPTIPKYMAWPGDARMPLEWNMMMSDIQGINLSAGREEYPNDAMANSLGLGAESVGPYEFMRSQYPDKKHREYLQQSIQVGSEFGSEEVMIRMAQMCEENEHRNNQRSTSPPKHWASKKRAEYTEEDIPWL</sequence>
<organism evidence="2 3">
    <name type="scientific">Armillaria gallica</name>
    <name type="common">Bulbous honey fungus</name>
    <name type="synonym">Armillaria bulbosa</name>
    <dbReference type="NCBI Taxonomy" id="47427"/>
    <lineage>
        <taxon>Eukaryota</taxon>
        <taxon>Fungi</taxon>
        <taxon>Dikarya</taxon>
        <taxon>Basidiomycota</taxon>
        <taxon>Agaricomycotina</taxon>
        <taxon>Agaricomycetes</taxon>
        <taxon>Agaricomycetidae</taxon>
        <taxon>Agaricales</taxon>
        <taxon>Marasmiineae</taxon>
        <taxon>Physalacriaceae</taxon>
        <taxon>Armillaria</taxon>
    </lineage>
</organism>
<gene>
    <name evidence="2" type="ORF">ARMGADRAFT_1087692</name>
</gene>
<reference evidence="3" key="1">
    <citation type="journal article" date="2017" name="Nat. Ecol. Evol.">
        <title>Genome expansion and lineage-specific genetic innovations in the forest pathogenic fungi Armillaria.</title>
        <authorList>
            <person name="Sipos G."/>
            <person name="Prasanna A.N."/>
            <person name="Walter M.C."/>
            <person name="O'Connor E."/>
            <person name="Balint B."/>
            <person name="Krizsan K."/>
            <person name="Kiss B."/>
            <person name="Hess J."/>
            <person name="Varga T."/>
            <person name="Slot J."/>
            <person name="Riley R."/>
            <person name="Boka B."/>
            <person name="Rigling D."/>
            <person name="Barry K."/>
            <person name="Lee J."/>
            <person name="Mihaltcheva S."/>
            <person name="LaButti K."/>
            <person name="Lipzen A."/>
            <person name="Waldron R."/>
            <person name="Moloney N.M."/>
            <person name="Sperisen C."/>
            <person name="Kredics L."/>
            <person name="Vagvoelgyi C."/>
            <person name="Patrignani A."/>
            <person name="Fitzpatrick D."/>
            <person name="Nagy I."/>
            <person name="Doyle S."/>
            <person name="Anderson J.B."/>
            <person name="Grigoriev I.V."/>
            <person name="Gueldener U."/>
            <person name="Muensterkoetter M."/>
            <person name="Nagy L.G."/>
        </authorList>
    </citation>
    <scope>NUCLEOTIDE SEQUENCE [LARGE SCALE GENOMIC DNA]</scope>
    <source>
        <strain evidence="3">Ar21-2</strain>
    </source>
</reference>
<dbReference type="EMBL" id="KZ293692">
    <property type="protein sequence ID" value="PBK85237.1"/>
    <property type="molecule type" value="Genomic_DNA"/>
</dbReference>
<protein>
    <submittedName>
        <fullName evidence="2">Uncharacterized protein</fullName>
    </submittedName>
</protein>
<feature type="region of interest" description="Disordered" evidence="1">
    <location>
        <begin position="129"/>
        <end position="162"/>
    </location>
</feature>
<evidence type="ECO:0000313" key="3">
    <source>
        <dbReference type="Proteomes" id="UP000217790"/>
    </source>
</evidence>
<dbReference type="InParanoid" id="A0A2H3D843"/>
<dbReference type="OrthoDB" id="2954297at2759"/>